<sequence length="209" mass="23405">MSTIKVIIADDHQLFRNGLRALLQAQESVEIVGEAETGEALLNQLTTTRADIILLDISLPDKSGLDILPLVREKYPDTKCIMLTMHEELQYVKESLKKGASGYLLKDTSESELREAIRGVYLGKRHFKNKISELLLEDMSGPGSPSPILSEREIEIVKMVAEGKITKEIADKLFISVRTVETHRSRIMKKLGAANASEMINAAYRRKLI</sequence>
<reference evidence="6 7" key="1">
    <citation type="journal article" date="2023" name="Microbiol. Resour. Announc.">
        <title>Complete Genome Sequence of Imperialibacter roseus strain P4T.</title>
        <authorList>
            <person name="Tizabi D.R."/>
            <person name="Bachvaroff T."/>
            <person name="Hill R.T."/>
        </authorList>
    </citation>
    <scope>NUCLEOTIDE SEQUENCE [LARGE SCALE GENOMIC DNA]</scope>
    <source>
        <strain evidence="6 7">P4T</strain>
    </source>
</reference>
<dbReference type="InterPro" id="IPR011006">
    <property type="entry name" value="CheY-like_superfamily"/>
</dbReference>
<dbReference type="Pfam" id="PF00196">
    <property type="entry name" value="GerE"/>
    <property type="match status" value="1"/>
</dbReference>
<gene>
    <name evidence="6" type="ORF">RT717_27260</name>
</gene>
<dbReference type="SMART" id="SM00421">
    <property type="entry name" value="HTH_LUXR"/>
    <property type="match status" value="1"/>
</dbReference>
<dbReference type="PROSITE" id="PS50110">
    <property type="entry name" value="RESPONSE_REGULATORY"/>
    <property type="match status" value="1"/>
</dbReference>
<dbReference type="InterPro" id="IPR039420">
    <property type="entry name" value="WalR-like"/>
</dbReference>
<dbReference type="RefSeq" id="WP_317489473.1">
    <property type="nucleotide sequence ID" value="NZ_CP136051.1"/>
</dbReference>
<feature type="domain" description="HTH luxR-type" evidence="4">
    <location>
        <begin position="142"/>
        <end position="207"/>
    </location>
</feature>
<dbReference type="InterPro" id="IPR000792">
    <property type="entry name" value="Tscrpt_reg_LuxR_C"/>
</dbReference>
<dbReference type="SUPFAM" id="SSF52172">
    <property type="entry name" value="CheY-like"/>
    <property type="match status" value="1"/>
</dbReference>
<evidence type="ECO:0000259" key="4">
    <source>
        <dbReference type="PROSITE" id="PS50043"/>
    </source>
</evidence>
<dbReference type="InterPro" id="IPR016032">
    <property type="entry name" value="Sig_transdc_resp-reg_C-effctor"/>
</dbReference>
<dbReference type="PANTHER" id="PTHR43214:SF43">
    <property type="entry name" value="TWO-COMPONENT RESPONSE REGULATOR"/>
    <property type="match status" value="1"/>
</dbReference>
<accession>A0ABZ0IT52</accession>
<dbReference type="Proteomes" id="UP001302349">
    <property type="component" value="Chromosome"/>
</dbReference>
<dbReference type="CDD" id="cd06170">
    <property type="entry name" value="LuxR_C_like"/>
    <property type="match status" value="1"/>
</dbReference>
<evidence type="ECO:0000256" key="3">
    <source>
        <dbReference type="PROSITE-ProRule" id="PRU00169"/>
    </source>
</evidence>
<proteinExistence type="predicted"/>
<protein>
    <submittedName>
        <fullName evidence="6">Response regulator transcription factor</fullName>
    </submittedName>
</protein>
<dbReference type="SUPFAM" id="SSF46894">
    <property type="entry name" value="C-terminal effector domain of the bipartite response regulators"/>
    <property type="match status" value="1"/>
</dbReference>
<dbReference type="Pfam" id="PF00072">
    <property type="entry name" value="Response_reg"/>
    <property type="match status" value="1"/>
</dbReference>
<organism evidence="6 7">
    <name type="scientific">Imperialibacter roseus</name>
    <dbReference type="NCBI Taxonomy" id="1324217"/>
    <lineage>
        <taxon>Bacteria</taxon>
        <taxon>Pseudomonadati</taxon>
        <taxon>Bacteroidota</taxon>
        <taxon>Cytophagia</taxon>
        <taxon>Cytophagales</taxon>
        <taxon>Flammeovirgaceae</taxon>
        <taxon>Imperialibacter</taxon>
    </lineage>
</organism>
<dbReference type="Gene3D" id="3.40.50.2300">
    <property type="match status" value="1"/>
</dbReference>
<evidence type="ECO:0000313" key="7">
    <source>
        <dbReference type="Proteomes" id="UP001302349"/>
    </source>
</evidence>
<dbReference type="SMART" id="SM00448">
    <property type="entry name" value="REC"/>
    <property type="match status" value="1"/>
</dbReference>
<name>A0ABZ0IT52_9BACT</name>
<keyword evidence="1 3" id="KW-0597">Phosphoprotein</keyword>
<feature type="modified residue" description="4-aspartylphosphate" evidence="3">
    <location>
        <position position="56"/>
    </location>
</feature>
<dbReference type="PRINTS" id="PR00038">
    <property type="entry name" value="HTHLUXR"/>
</dbReference>
<keyword evidence="7" id="KW-1185">Reference proteome</keyword>
<dbReference type="PROSITE" id="PS00622">
    <property type="entry name" value="HTH_LUXR_1"/>
    <property type="match status" value="1"/>
</dbReference>
<dbReference type="EMBL" id="CP136051">
    <property type="protein sequence ID" value="WOK06772.1"/>
    <property type="molecule type" value="Genomic_DNA"/>
</dbReference>
<evidence type="ECO:0000259" key="5">
    <source>
        <dbReference type="PROSITE" id="PS50110"/>
    </source>
</evidence>
<dbReference type="PANTHER" id="PTHR43214">
    <property type="entry name" value="TWO-COMPONENT RESPONSE REGULATOR"/>
    <property type="match status" value="1"/>
</dbReference>
<dbReference type="InterPro" id="IPR001789">
    <property type="entry name" value="Sig_transdc_resp-reg_receiver"/>
</dbReference>
<feature type="domain" description="Response regulatory" evidence="5">
    <location>
        <begin position="5"/>
        <end position="121"/>
    </location>
</feature>
<dbReference type="PROSITE" id="PS50043">
    <property type="entry name" value="HTH_LUXR_2"/>
    <property type="match status" value="1"/>
</dbReference>
<dbReference type="CDD" id="cd17535">
    <property type="entry name" value="REC_NarL-like"/>
    <property type="match status" value="1"/>
</dbReference>
<dbReference type="InterPro" id="IPR058245">
    <property type="entry name" value="NreC/VraR/RcsB-like_REC"/>
</dbReference>
<evidence type="ECO:0000256" key="1">
    <source>
        <dbReference type="ARBA" id="ARBA00022553"/>
    </source>
</evidence>
<evidence type="ECO:0000313" key="6">
    <source>
        <dbReference type="EMBL" id="WOK06772.1"/>
    </source>
</evidence>
<evidence type="ECO:0000256" key="2">
    <source>
        <dbReference type="ARBA" id="ARBA00023125"/>
    </source>
</evidence>
<keyword evidence="2" id="KW-0238">DNA-binding</keyword>